<dbReference type="PANTHER" id="PTHR12824">
    <property type="entry name" value="GROUP XII SECRETORY PHOSPHOLIPASE A2 FAMILY MEMBER"/>
    <property type="match status" value="1"/>
</dbReference>
<evidence type="ECO:0000256" key="1">
    <source>
        <dbReference type="ARBA" id="ARBA00004613"/>
    </source>
</evidence>
<dbReference type="PANTHER" id="PTHR12824:SF8">
    <property type="entry name" value="GXIVSPLA2, ISOFORM A"/>
    <property type="match status" value="1"/>
</dbReference>
<dbReference type="GO" id="GO:0005509">
    <property type="term" value="F:calcium ion binding"/>
    <property type="evidence" value="ECO:0007669"/>
    <property type="project" value="InterPro"/>
</dbReference>
<protein>
    <recommendedName>
        <fullName evidence="5">Group XIIA secretory phospholipase A2</fullName>
    </recommendedName>
</protein>
<dbReference type="OrthoDB" id="3935740at2759"/>
<reference evidence="3" key="1">
    <citation type="submission" date="2022-01" db="EMBL/GenBank/DDBJ databases">
        <authorList>
            <person name="King R."/>
        </authorList>
    </citation>
    <scope>NUCLEOTIDE SEQUENCE</scope>
</reference>
<gene>
    <name evidence="3" type="ORF">PHYEVI_LOCUS3372</name>
</gene>
<dbReference type="EMBL" id="OU900106">
    <property type="protein sequence ID" value="CAG9856961.1"/>
    <property type="molecule type" value="Genomic_DNA"/>
</dbReference>
<evidence type="ECO:0000313" key="4">
    <source>
        <dbReference type="Proteomes" id="UP001153712"/>
    </source>
</evidence>
<evidence type="ECO:0008006" key="5">
    <source>
        <dbReference type="Google" id="ProtNLM"/>
    </source>
</evidence>
<keyword evidence="4" id="KW-1185">Reference proteome</keyword>
<sequence>MDIPYGKILVYVLTFMGYIYSGYGSGFLNNLRDAVLTAETVFGDVFHNFVNVAKKFRTMSDVFDAAVEEDCIFKCPNNEEPRPNRNHIPTADGCGSLGVKIDSNYLPVGEMTKCCDEHDICYDTCRKNKEICDVEFKRCLYKYCDGYEGSVASGTIVKACKGAAKMLFTGTLTLGCRAYLDAQSQACYCPSSGRKNARKKYTQGDEF</sequence>
<dbReference type="SUPFAM" id="SSF48619">
    <property type="entry name" value="Phospholipase A2, PLA2"/>
    <property type="match status" value="1"/>
</dbReference>
<evidence type="ECO:0000313" key="3">
    <source>
        <dbReference type="EMBL" id="CAG9856961.1"/>
    </source>
</evidence>
<dbReference type="Proteomes" id="UP001153712">
    <property type="component" value="Chromosome 13"/>
</dbReference>
<dbReference type="GO" id="GO:0050482">
    <property type="term" value="P:arachidonate secretion"/>
    <property type="evidence" value="ECO:0007669"/>
    <property type="project" value="InterPro"/>
</dbReference>
<proteinExistence type="predicted"/>
<dbReference type="InterPro" id="IPR036444">
    <property type="entry name" value="PLipase_A2_dom_sf"/>
</dbReference>
<accession>A0A9N9TLA0</accession>
<dbReference type="GO" id="GO:0005576">
    <property type="term" value="C:extracellular region"/>
    <property type="evidence" value="ECO:0007669"/>
    <property type="project" value="UniProtKB-SubCell"/>
</dbReference>
<dbReference type="GO" id="GO:0004623">
    <property type="term" value="F:phospholipase A2 activity"/>
    <property type="evidence" value="ECO:0007669"/>
    <property type="project" value="InterPro"/>
</dbReference>
<keyword evidence="2" id="KW-0964">Secreted</keyword>
<comment type="subcellular location">
    <subcellularLocation>
        <location evidence="1">Secreted</location>
    </subcellularLocation>
</comment>
<dbReference type="Pfam" id="PF06951">
    <property type="entry name" value="PLA2G12"/>
    <property type="match status" value="1"/>
</dbReference>
<dbReference type="GO" id="GO:0006644">
    <property type="term" value="P:phospholipid metabolic process"/>
    <property type="evidence" value="ECO:0007669"/>
    <property type="project" value="InterPro"/>
</dbReference>
<dbReference type="AlphaFoldDB" id="A0A9N9TLA0"/>
<dbReference type="PROSITE" id="PS00118">
    <property type="entry name" value="PA2_HIS"/>
    <property type="match status" value="1"/>
</dbReference>
<dbReference type="Gene3D" id="1.20.90.10">
    <property type="entry name" value="Phospholipase A2 domain"/>
    <property type="match status" value="1"/>
</dbReference>
<evidence type="ECO:0000256" key="2">
    <source>
        <dbReference type="ARBA" id="ARBA00022525"/>
    </source>
</evidence>
<dbReference type="InterPro" id="IPR010711">
    <property type="entry name" value="PLA2G12"/>
</dbReference>
<dbReference type="InterPro" id="IPR033113">
    <property type="entry name" value="PLA2_histidine"/>
</dbReference>
<name>A0A9N9TLA0_PHYSR</name>
<organism evidence="3 4">
    <name type="scientific">Phyllotreta striolata</name>
    <name type="common">Striped flea beetle</name>
    <name type="synonym">Crioceris striolata</name>
    <dbReference type="NCBI Taxonomy" id="444603"/>
    <lineage>
        <taxon>Eukaryota</taxon>
        <taxon>Metazoa</taxon>
        <taxon>Ecdysozoa</taxon>
        <taxon>Arthropoda</taxon>
        <taxon>Hexapoda</taxon>
        <taxon>Insecta</taxon>
        <taxon>Pterygota</taxon>
        <taxon>Neoptera</taxon>
        <taxon>Endopterygota</taxon>
        <taxon>Coleoptera</taxon>
        <taxon>Polyphaga</taxon>
        <taxon>Cucujiformia</taxon>
        <taxon>Chrysomeloidea</taxon>
        <taxon>Chrysomelidae</taxon>
        <taxon>Galerucinae</taxon>
        <taxon>Alticini</taxon>
        <taxon>Phyllotreta</taxon>
    </lineage>
</organism>
<dbReference type="GO" id="GO:0016042">
    <property type="term" value="P:lipid catabolic process"/>
    <property type="evidence" value="ECO:0007669"/>
    <property type="project" value="InterPro"/>
</dbReference>